<evidence type="ECO:0000313" key="7">
    <source>
        <dbReference type="EMBL" id="CAE6770358.1"/>
    </source>
</evidence>
<gene>
    <name evidence="7" type="ORF">NSPZN2_40252</name>
</gene>
<keyword evidence="8" id="KW-1185">Reference proteome</keyword>
<comment type="subcellular location">
    <subcellularLocation>
        <location evidence="1">Endomembrane system</location>
        <topology evidence="1">Multi-pass membrane protein</topology>
    </subcellularLocation>
</comment>
<feature type="domain" description="DUF1232" evidence="6">
    <location>
        <begin position="32"/>
        <end position="67"/>
    </location>
</feature>
<feature type="transmembrane region" description="Helical" evidence="5">
    <location>
        <begin position="121"/>
        <end position="140"/>
    </location>
</feature>
<dbReference type="Pfam" id="PF16156">
    <property type="entry name" value="DUF4864"/>
    <property type="match status" value="1"/>
</dbReference>
<dbReference type="RefSeq" id="WP_213043100.1">
    <property type="nucleotide sequence ID" value="NZ_CAJNBJ010000017.1"/>
</dbReference>
<evidence type="ECO:0000256" key="4">
    <source>
        <dbReference type="ARBA" id="ARBA00023136"/>
    </source>
</evidence>
<sequence>MLEKIRSLGRTLKREVTLYQLLLQDQRTPILARFLLLLAVGYLLLPFDLIPDFIPVIGQLDDALIVPGLVLCAFKLIPAALIEECRLTIAESPVYVEMSRTETCARAGWWGEVGPTKSQTLRILAVLSMLGMLGFGYWWGQTLKPVGMIRAQLRAIEEGEYWRAYNYLSATAKENLCFDEFVALIQENSVVMEPRDSTFLSRNVDGATAIMSGVLEGYSEHVSDVRYVLVKEDDQWKITSFEWGTPRPYGQEKGHIRQSLL</sequence>
<evidence type="ECO:0000256" key="1">
    <source>
        <dbReference type="ARBA" id="ARBA00004127"/>
    </source>
</evidence>
<organism evidence="7 8">
    <name type="scientific">Nitrospira defluvii</name>
    <dbReference type="NCBI Taxonomy" id="330214"/>
    <lineage>
        <taxon>Bacteria</taxon>
        <taxon>Pseudomonadati</taxon>
        <taxon>Nitrospirota</taxon>
        <taxon>Nitrospiria</taxon>
        <taxon>Nitrospirales</taxon>
        <taxon>Nitrospiraceae</taxon>
        <taxon>Nitrospira</taxon>
    </lineage>
</organism>
<dbReference type="InterPro" id="IPR010652">
    <property type="entry name" value="DUF1232"/>
</dbReference>
<evidence type="ECO:0000313" key="8">
    <source>
        <dbReference type="Proteomes" id="UP000675880"/>
    </source>
</evidence>
<feature type="transmembrane region" description="Helical" evidence="5">
    <location>
        <begin position="30"/>
        <end position="51"/>
    </location>
</feature>
<reference evidence="7 8" key="1">
    <citation type="submission" date="2021-02" db="EMBL/GenBank/DDBJ databases">
        <authorList>
            <person name="Han P."/>
        </authorList>
    </citation>
    <scope>NUCLEOTIDE SEQUENCE [LARGE SCALE GENOMIC DNA]</scope>
    <source>
        <strain evidence="7">Candidatus Nitrospira sp. ZN2</strain>
    </source>
</reference>
<comment type="caution">
    <text evidence="7">The sequence shown here is derived from an EMBL/GenBank/DDBJ whole genome shotgun (WGS) entry which is preliminary data.</text>
</comment>
<dbReference type="InterPro" id="IPR032347">
    <property type="entry name" value="DUF4864"/>
</dbReference>
<accession>A0ABM8RT72</accession>
<evidence type="ECO:0000256" key="3">
    <source>
        <dbReference type="ARBA" id="ARBA00022989"/>
    </source>
</evidence>
<keyword evidence="2 5" id="KW-0812">Transmembrane</keyword>
<protein>
    <recommendedName>
        <fullName evidence="6">DUF1232 domain-containing protein</fullName>
    </recommendedName>
</protein>
<keyword evidence="4 5" id="KW-0472">Membrane</keyword>
<dbReference type="Pfam" id="PF06803">
    <property type="entry name" value="DUF1232"/>
    <property type="match status" value="1"/>
</dbReference>
<keyword evidence="3 5" id="KW-1133">Transmembrane helix</keyword>
<name>A0ABM8RT72_9BACT</name>
<dbReference type="Proteomes" id="UP000675880">
    <property type="component" value="Unassembled WGS sequence"/>
</dbReference>
<evidence type="ECO:0000256" key="5">
    <source>
        <dbReference type="SAM" id="Phobius"/>
    </source>
</evidence>
<dbReference type="EMBL" id="CAJNBJ010000017">
    <property type="protein sequence ID" value="CAE6770358.1"/>
    <property type="molecule type" value="Genomic_DNA"/>
</dbReference>
<evidence type="ECO:0000259" key="6">
    <source>
        <dbReference type="Pfam" id="PF06803"/>
    </source>
</evidence>
<evidence type="ECO:0000256" key="2">
    <source>
        <dbReference type="ARBA" id="ARBA00022692"/>
    </source>
</evidence>
<proteinExistence type="predicted"/>